<dbReference type="GO" id="GO:0005096">
    <property type="term" value="F:GTPase activator activity"/>
    <property type="evidence" value="ECO:0007669"/>
    <property type="project" value="TreeGrafter"/>
</dbReference>
<dbReference type="SUPFAM" id="SSF47769">
    <property type="entry name" value="SAM/Pointed domain"/>
    <property type="match status" value="1"/>
</dbReference>
<dbReference type="GO" id="GO:0003676">
    <property type="term" value="F:nucleic acid binding"/>
    <property type="evidence" value="ECO:0007669"/>
    <property type="project" value="InterPro"/>
</dbReference>
<dbReference type="SMART" id="SM00454">
    <property type="entry name" value="SAM"/>
    <property type="match status" value="1"/>
</dbReference>
<feature type="region of interest" description="Disordered" evidence="1">
    <location>
        <begin position="186"/>
        <end position="254"/>
    </location>
</feature>
<name>A0AAD5FRN1_SILAS</name>
<keyword evidence="2" id="KW-0812">Transmembrane</keyword>
<feature type="transmembrane region" description="Helical" evidence="2">
    <location>
        <begin position="918"/>
        <end position="940"/>
    </location>
</feature>
<feature type="transmembrane region" description="Helical" evidence="2">
    <location>
        <begin position="876"/>
        <end position="897"/>
    </location>
</feature>
<protein>
    <submittedName>
        <fullName evidence="5">Arf-GAP with Rho-GAP domain, ANK repeat and PH domain-containing protein 1</fullName>
    </submittedName>
</protein>
<dbReference type="SUPFAM" id="SSF50729">
    <property type="entry name" value="PH domain-like"/>
    <property type="match status" value="1"/>
</dbReference>
<feature type="non-terminal residue" evidence="5">
    <location>
        <position position="1"/>
    </location>
</feature>
<comment type="caution">
    <text evidence="5">The sequence shown here is derived from an EMBL/GenBank/DDBJ whole genome shotgun (WGS) entry which is preliminary data.</text>
</comment>
<feature type="compositionally biased region" description="Low complexity" evidence="1">
    <location>
        <begin position="314"/>
        <end position="324"/>
    </location>
</feature>
<dbReference type="PANTHER" id="PTHR45899:SF3">
    <property type="entry name" value="ARF-GAP WITH RHO-GAP DOMAIN, ANK REPEAT AND PH DOMAIN-CONTAINING PROTEIN 1"/>
    <property type="match status" value="1"/>
</dbReference>
<dbReference type="GO" id="GO:0005547">
    <property type="term" value="F:phosphatidylinositol-3,4,5-trisphosphate binding"/>
    <property type="evidence" value="ECO:0007669"/>
    <property type="project" value="TreeGrafter"/>
</dbReference>
<dbReference type="Gene3D" id="1.10.150.50">
    <property type="entry name" value="Transcription Factor, Ets-1"/>
    <property type="match status" value="1"/>
</dbReference>
<dbReference type="InterPro" id="IPR036397">
    <property type="entry name" value="RNaseH_sf"/>
</dbReference>
<dbReference type="PROSITE" id="PS50105">
    <property type="entry name" value="SAM_DOMAIN"/>
    <property type="match status" value="1"/>
</dbReference>
<evidence type="ECO:0000313" key="6">
    <source>
        <dbReference type="Proteomes" id="UP001205998"/>
    </source>
</evidence>
<feature type="compositionally biased region" description="Low complexity" evidence="1">
    <location>
        <begin position="244"/>
        <end position="254"/>
    </location>
</feature>
<dbReference type="Proteomes" id="UP001205998">
    <property type="component" value="Unassembled WGS sequence"/>
</dbReference>
<evidence type="ECO:0000256" key="2">
    <source>
        <dbReference type="SAM" id="Phobius"/>
    </source>
</evidence>
<dbReference type="GO" id="GO:0005737">
    <property type="term" value="C:cytoplasm"/>
    <property type="evidence" value="ECO:0007669"/>
    <property type="project" value="TreeGrafter"/>
</dbReference>
<dbReference type="InterPro" id="IPR001660">
    <property type="entry name" value="SAM"/>
</dbReference>
<proteinExistence type="predicted"/>
<dbReference type="Pfam" id="PF00169">
    <property type="entry name" value="PH"/>
    <property type="match status" value="1"/>
</dbReference>
<feature type="compositionally biased region" description="Polar residues" evidence="1">
    <location>
        <begin position="186"/>
        <end position="201"/>
    </location>
</feature>
<dbReference type="AlphaFoldDB" id="A0AAD5FRN1"/>
<keyword evidence="2" id="KW-0472">Membrane</keyword>
<evidence type="ECO:0000259" key="4">
    <source>
        <dbReference type="PROSITE" id="PS50105"/>
    </source>
</evidence>
<dbReference type="Gene3D" id="2.30.29.30">
    <property type="entry name" value="Pleckstrin-homology domain (PH domain)/Phosphotyrosine-binding domain (PTB)"/>
    <property type="match status" value="1"/>
</dbReference>
<dbReference type="InterPro" id="IPR001849">
    <property type="entry name" value="PH_domain"/>
</dbReference>
<reference evidence="5" key="1">
    <citation type="submission" date="2018-07" db="EMBL/GenBank/DDBJ databases">
        <title>Comparative genomics of catfishes provides insights into carnivory and benthic adaptation.</title>
        <authorList>
            <person name="Zhang Y."/>
            <person name="Wang D."/>
            <person name="Peng Z."/>
            <person name="Zheng S."/>
            <person name="Shao F."/>
            <person name="Tao W."/>
        </authorList>
    </citation>
    <scope>NUCLEOTIDE SEQUENCE</scope>
    <source>
        <strain evidence="5">Chongqing</strain>
    </source>
</reference>
<organism evidence="5 6">
    <name type="scientific">Silurus asotus</name>
    <name type="common">Amur catfish</name>
    <name type="synonym">Parasilurus asotus</name>
    <dbReference type="NCBI Taxonomy" id="30991"/>
    <lineage>
        <taxon>Eukaryota</taxon>
        <taxon>Metazoa</taxon>
        <taxon>Chordata</taxon>
        <taxon>Craniata</taxon>
        <taxon>Vertebrata</taxon>
        <taxon>Euteleostomi</taxon>
        <taxon>Actinopterygii</taxon>
        <taxon>Neopterygii</taxon>
        <taxon>Teleostei</taxon>
        <taxon>Ostariophysi</taxon>
        <taxon>Siluriformes</taxon>
        <taxon>Siluridae</taxon>
        <taxon>Silurus</taxon>
    </lineage>
</organism>
<gene>
    <name evidence="5" type="ORF">C0J50_14938</name>
</gene>
<feature type="domain" description="PH" evidence="3">
    <location>
        <begin position="683"/>
        <end position="775"/>
    </location>
</feature>
<keyword evidence="2" id="KW-1133">Transmembrane helix</keyword>
<dbReference type="PROSITE" id="PS50003">
    <property type="entry name" value="PH_DOMAIN"/>
    <property type="match status" value="1"/>
</dbReference>
<evidence type="ECO:0000259" key="3">
    <source>
        <dbReference type="PROSITE" id="PS50003"/>
    </source>
</evidence>
<feature type="compositionally biased region" description="Polar residues" evidence="1">
    <location>
        <begin position="128"/>
        <end position="150"/>
    </location>
</feature>
<accession>A0AAD5FRN1</accession>
<dbReference type="Pfam" id="PF00536">
    <property type="entry name" value="SAM_1"/>
    <property type="match status" value="1"/>
</dbReference>
<dbReference type="GO" id="GO:0008360">
    <property type="term" value="P:regulation of cell shape"/>
    <property type="evidence" value="ECO:0007669"/>
    <property type="project" value="TreeGrafter"/>
</dbReference>
<dbReference type="InterPro" id="IPR013761">
    <property type="entry name" value="SAM/pointed_sf"/>
</dbReference>
<dbReference type="CDD" id="cd13253">
    <property type="entry name" value="PH1_ARAP"/>
    <property type="match status" value="1"/>
</dbReference>
<sequence length="969" mass="108578">MSFAPEAERVWSLQAFVLNMLYYLELMASPTAECVQSVDEWLGGLHLEQYSSVFQEAGLESVWECRDLTGLRLERMGVALPGHRKRILGSLQKLFPSEREISGEEEEEGLRPIPRERTKFRVYAGTDSEVTSSQTVKAQDQRQSLPTNHSVIKKGLPPIPPRATHNCPPIPFSSVSVTMAMTPGNVSPTTSDLTSVSQIKATQPRRVHAPLPVPIQPHPRSLPLASSQKSRDQKPSPVTPSPVSPSCVSSSSSSSSSSLTDQFHLYEQCCSPGHAELGVPPLPPKSYAVVTPKEMKVTPPTRASRRPPIPPRTTAPTTNKTTVLPRSPTALSVYLHLSRIFSTCFPLSPQITISSTNITVQRDSCLTSSFNLSITNISSPADDICGLDATTQKKTSVKTSKLPAVSGPCQRGFDSAGSSDSYEDLNTAVCTDSDPVEMEEKSVFLPLPHVRKSRYSSLYSDDELLDEDDDSVTEKSRDGQRITSSPNAACIISSKDSENLEQSLCARVKAGKPDWMPFLALRRHCITYRNSTVIEITTWTQENFQKMVSVNTIHRVIHRRRLKLYRSKKKAYLNMTQKLRCFLRTRAHLKCTVAKWKTVLWSDESKSEVLFGKLGHHVIRTKEEKDNPSCSQHSVQKPASLMVWGCMSACDMGSCTPGKAPAMLKGRVLAPPPKDDSTPQLSPVIKMGWLDKNPPQGSLIYQRRWVKLDADYLRYFDNDKDVYSKRIIPTSSITTVSSVGDQKFEVVTHNRTFLFRAESDMERNAWVSVLHDIIGLSRLKPSSELTFNPCVTSEMRGYLELRGLRSKLYTVVCGDKVFLYKNAEHHPHHQHHHHHHHHHHYYHHHYHHNHHHHYYYHYHHHHHHHHHHTTTPTINIIITITIATTTINIIIITTIIITTITTTTTTITITTITTTPTINIIITTSIIITTIITTTTTIIITTITTTTIITTITTTTITITTITTPPHPP</sequence>
<feature type="region of interest" description="Disordered" evidence="1">
    <location>
        <begin position="127"/>
        <end position="151"/>
    </location>
</feature>
<dbReference type="SMART" id="SM00233">
    <property type="entry name" value="PH"/>
    <property type="match status" value="1"/>
</dbReference>
<dbReference type="EMBL" id="MU551552">
    <property type="protein sequence ID" value="KAI5625392.1"/>
    <property type="molecule type" value="Genomic_DNA"/>
</dbReference>
<keyword evidence="6" id="KW-1185">Reference proteome</keyword>
<dbReference type="InterPro" id="IPR011993">
    <property type="entry name" value="PH-like_dom_sf"/>
</dbReference>
<evidence type="ECO:0000256" key="1">
    <source>
        <dbReference type="SAM" id="MobiDB-lite"/>
    </source>
</evidence>
<feature type="region of interest" description="Disordered" evidence="1">
    <location>
        <begin position="295"/>
        <end position="324"/>
    </location>
</feature>
<dbReference type="InterPro" id="IPR052227">
    <property type="entry name" value="Arf-Rho-GAP_ANK-PH_domain"/>
</dbReference>
<evidence type="ECO:0000313" key="5">
    <source>
        <dbReference type="EMBL" id="KAI5625392.1"/>
    </source>
</evidence>
<dbReference type="PANTHER" id="PTHR45899">
    <property type="entry name" value="RHO GTPASE ACTIVATING PROTEIN AT 15B, ISOFORM C"/>
    <property type="match status" value="1"/>
</dbReference>
<dbReference type="Gene3D" id="3.30.420.10">
    <property type="entry name" value="Ribonuclease H-like superfamily/Ribonuclease H"/>
    <property type="match status" value="1"/>
</dbReference>
<feature type="domain" description="SAM" evidence="4">
    <location>
        <begin position="33"/>
        <end position="97"/>
    </location>
</feature>